<dbReference type="Gene3D" id="3.40.1700.10">
    <property type="entry name" value="DNA integrity scanning protein, DisA, N-terminal domain"/>
    <property type="match status" value="1"/>
</dbReference>
<dbReference type="InterPro" id="IPR048546">
    <property type="entry name" value="DacZ_A"/>
</dbReference>
<dbReference type="Proteomes" id="UP000290932">
    <property type="component" value="Unassembled WGS sequence"/>
</dbReference>
<dbReference type="PANTHER" id="PTHR34185">
    <property type="entry name" value="DIADENYLATE CYCLASE"/>
    <property type="match status" value="1"/>
</dbReference>
<evidence type="ECO:0000256" key="4">
    <source>
        <dbReference type="ARBA" id="ARBA00022741"/>
    </source>
</evidence>
<dbReference type="Pfam" id="PF02457">
    <property type="entry name" value="DAC"/>
    <property type="match status" value="1"/>
</dbReference>
<dbReference type="EMBL" id="LHQS01000002">
    <property type="protein sequence ID" value="RXE55999.1"/>
    <property type="molecule type" value="Genomic_DNA"/>
</dbReference>
<dbReference type="InterPro" id="IPR003390">
    <property type="entry name" value="DNA_integrity_scan_DisA_N"/>
</dbReference>
<dbReference type="InterPro" id="IPR050338">
    <property type="entry name" value="DisA"/>
</dbReference>
<dbReference type="Pfam" id="PF21754">
    <property type="entry name" value="DacZ_A"/>
    <property type="match status" value="1"/>
</dbReference>
<keyword evidence="9" id="KW-1185">Reference proteome</keyword>
<feature type="domain" description="DAC" evidence="7">
    <location>
        <begin position="101"/>
        <end position="260"/>
    </location>
</feature>
<dbReference type="RefSeq" id="WP_128693717.1">
    <property type="nucleotide sequence ID" value="NZ_LHQS01000002.1"/>
</dbReference>
<comment type="caution">
    <text evidence="8">The sequence shown here is derived from an EMBL/GenBank/DDBJ whole genome shotgun (WGS) entry which is preliminary data.</text>
</comment>
<dbReference type="HAMAP" id="MF_00840">
    <property type="entry name" value="DacZ"/>
    <property type="match status" value="1"/>
</dbReference>
<gene>
    <name evidence="6" type="primary">dacZ</name>
    <name evidence="8" type="ORF">ABH15_07305</name>
</gene>
<dbReference type="EC" id="2.7.7.85" evidence="6"/>
<evidence type="ECO:0000313" key="9">
    <source>
        <dbReference type="Proteomes" id="UP000290932"/>
    </source>
</evidence>
<dbReference type="PANTHER" id="PTHR34185:SF1">
    <property type="entry name" value="DIADENYLATE CYCLASE"/>
    <property type="match status" value="1"/>
</dbReference>
<dbReference type="PROSITE" id="PS51794">
    <property type="entry name" value="DAC"/>
    <property type="match status" value="1"/>
</dbReference>
<proteinExistence type="inferred from homology"/>
<evidence type="ECO:0000256" key="5">
    <source>
        <dbReference type="ARBA" id="ARBA00022840"/>
    </source>
</evidence>
<keyword evidence="2 6" id="KW-0808">Transferase</keyword>
<comment type="catalytic activity">
    <reaction evidence="1 6">
        <text>2 ATP = 3',3'-c-di-AMP + 2 diphosphate</text>
        <dbReference type="Rhea" id="RHEA:35655"/>
        <dbReference type="ChEBI" id="CHEBI:30616"/>
        <dbReference type="ChEBI" id="CHEBI:33019"/>
        <dbReference type="ChEBI" id="CHEBI:71500"/>
        <dbReference type="EC" id="2.7.7.85"/>
    </reaction>
</comment>
<protein>
    <recommendedName>
        <fullName evidence="6">Diadenylate cyclase</fullName>
        <shortName evidence="6">DAC</shortName>
        <ecNumber evidence="6">2.7.7.85</ecNumber>
    </recommendedName>
    <alternativeName>
        <fullName evidence="6">Cyclic-di-AMP synthase</fullName>
        <shortName evidence="6">c-di-AMP synthase</shortName>
    </alternativeName>
</protein>
<keyword evidence="4 6" id="KW-0547">Nucleotide-binding</keyword>
<evidence type="ECO:0000313" key="8">
    <source>
        <dbReference type="EMBL" id="RXE55999.1"/>
    </source>
</evidence>
<dbReference type="OrthoDB" id="85944at2157"/>
<sequence length="265" mass="29422">MNDETMLEAARQVAASVNAKAIVSFTEPREFASEVPVIWVQELQLDVLKDLTMHDILEVSERHMLDATVQIYLSRRFESGLVVGVFPYAIILYDIEEGKNFINLRDFSDIVPRDVLHAVLTLAMEIAIEGREGRAIGTAFIIGDPEEIFKHSHQAILNPYQGQPPSLRDVKDRDNWESVKEFAQLDGVFVIDTTGDIRAAGRYLDVTGRTVTLPGGLGGRHRATAFVTSEIPVVGITISESGGMVRVFRNGICKIAIRSDLRIKS</sequence>
<keyword evidence="5 6" id="KW-0067">ATP-binding</keyword>
<dbReference type="InterPro" id="IPR014499">
    <property type="entry name" value="DAC_DacZ"/>
</dbReference>
<evidence type="ECO:0000256" key="3">
    <source>
        <dbReference type="ARBA" id="ARBA00022695"/>
    </source>
</evidence>
<dbReference type="GO" id="GO:0005524">
    <property type="term" value="F:ATP binding"/>
    <property type="evidence" value="ECO:0007669"/>
    <property type="project" value="UniProtKB-UniRule"/>
</dbReference>
<accession>A0A498GZB8</accession>
<reference evidence="8 9" key="1">
    <citation type="journal article" date="2015" name="Int. J. Syst. Evol. Microbiol.">
        <title>Methanoculleus taiwanensis sp. nov., a methanogen isolated from deep marine sediment at the deformation front area near Taiwan.</title>
        <authorList>
            <person name="Weng C.Y."/>
            <person name="Chen S.C."/>
            <person name="Lai M.C."/>
            <person name="Wu S.Y."/>
            <person name="Lin S."/>
            <person name="Yang T.F."/>
            <person name="Chen P.C."/>
        </authorList>
    </citation>
    <scope>NUCLEOTIDE SEQUENCE [LARGE SCALE GENOMIC DNA]</scope>
    <source>
        <strain evidence="8 9">CYW4</strain>
    </source>
</reference>
<dbReference type="AlphaFoldDB" id="A0A498GZB8"/>
<evidence type="ECO:0000256" key="6">
    <source>
        <dbReference type="HAMAP-Rule" id="MF_00840"/>
    </source>
</evidence>
<evidence type="ECO:0000256" key="1">
    <source>
        <dbReference type="ARBA" id="ARBA00000877"/>
    </source>
</evidence>
<evidence type="ECO:0000256" key="2">
    <source>
        <dbReference type="ARBA" id="ARBA00022679"/>
    </source>
</evidence>
<name>A0A498GZB8_9EURY</name>
<keyword evidence="3 6" id="KW-0548">Nucleotidyltransferase</keyword>
<keyword evidence="6" id="KW-0464">Manganese</keyword>
<comment type="similarity">
    <text evidence="6">Belongs to the adenylate cyclase family. DacZ subfamily.</text>
</comment>
<comment type="cofactor">
    <cofactor evidence="6">
        <name>Mn(2+)</name>
        <dbReference type="ChEBI" id="CHEBI:29035"/>
    </cofactor>
</comment>
<dbReference type="InterPro" id="IPR036888">
    <property type="entry name" value="DNA_integrity_DisA_N_sf"/>
</dbReference>
<comment type="function">
    <text evidence="6">Diadenylate cyclase that catalyzes the condensation of 2 ATP molecules into cyclic di-AMP (c-di-AMP). c-di-AMP is a second messenger for intracellular signal transduction involved in the control of important regulatory processes such as osmoregulation.</text>
</comment>
<dbReference type="GO" id="GO:0030145">
    <property type="term" value="F:manganese ion binding"/>
    <property type="evidence" value="ECO:0007669"/>
    <property type="project" value="UniProtKB-UniRule"/>
</dbReference>
<dbReference type="GO" id="GO:0106408">
    <property type="term" value="F:diadenylate cyclase activity"/>
    <property type="evidence" value="ECO:0007669"/>
    <property type="project" value="UniProtKB-EC"/>
</dbReference>
<dbReference type="SUPFAM" id="SSF143597">
    <property type="entry name" value="YojJ-like"/>
    <property type="match status" value="1"/>
</dbReference>
<dbReference type="GO" id="GO:0004016">
    <property type="term" value="F:adenylate cyclase activity"/>
    <property type="evidence" value="ECO:0007669"/>
    <property type="project" value="UniProtKB-UniRule"/>
</dbReference>
<evidence type="ECO:0000259" key="7">
    <source>
        <dbReference type="PROSITE" id="PS51794"/>
    </source>
</evidence>
<organism evidence="8 9">
    <name type="scientific">Methanoculleus taiwanensis</name>
    <dbReference type="NCBI Taxonomy" id="1550565"/>
    <lineage>
        <taxon>Archaea</taxon>
        <taxon>Methanobacteriati</taxon>
        <taxon>Methanobacteriota</taxon>
        <taxon>Stenosarchaea group</taxon>
        <taxon>Methanomicrobia</taxon>
        <taxon>Methanomicrobiales</taxon>
        <taxon>Methanomicrobiaceae</taxon>
        <taxon>Methanoculleus</taxon>
    </lineage>
</organism>